<dbReference type="InterPro" id="IPR036291">
    <property type="entry name" value="NAD(P)-bd_dom_sf"/>
</dbReference>
<keyword evidence="2" id="KW-0560">Oxidoreductase</keyword>
<dbReference type="PANTHER" id="PTHR24321">
    <property type="entry name" value="DEHYDROGENASES, SHORT CHAIN"/>
    <property type="match status" value="1"/>
</dbReference>
<organism evidence="3 4">
    <name type="scientific">Belliella aquatica</name>
    <dbReference type="NCBI Taxonomy" id="1323734"/>
    <lineage>
        <taxon>Bacteria</taxon>
        <taxon>Pseudomonadati</taxon>
        <taxon>Bacteroidota</taxon>
        <taxon>Cytophagia</taxon>
        <taxon>Cytophagales</taxon>
        <taxon>Cyclobacteriaceae</taxon>
        <taxon>Belliella</taxon>
    </lineage>
</organism>
<sequence length="252" mass="26725">MTLKGKTAIITGGSGGIGLATAKTFLDLGAAGVFLVDLREEDLKEAQKTLKSELVYTYAADVSKADQVAAYTKKAIEMMGKIDILFLNAGIEGVVKPLTDYPEEVFDKVLAVNVKGVWLGMKYAFPLMKNGGSVIITSSVAGLRGTAQMMAYTTSKHATIGAMKVAALEGAPLKIRVNSVHPSPVDNRMMRSLEEGFAPGAGAEVKKGFEQMIPLGRYAVNQDIADLVTFLASDQSKFVTGATYVIDGGFTT</sequence>
<dbReference type="Proteomes" id="UP000635885">
    <property type="component" value="Unassembled WGS sequence"/>
</dbReference>
<reference evidence="4" key="1">
    <citation type="journal article" date="2019" name="Int. J. Syst. Evol. Microbiol.">
        <title>The Global Catalogue of Microorganisms (GCM) 10K type strain sequencing project: providing services to taxonomists for standard genome sequencing and annotation.</title>
        <authorList>
            <consortium name="The Broad Institute Genomics Platform"/>
            <consortium name="The Broad Institute Genome Sequencing Center for Infectious Disease"/>
            <person name="Wu L."/>
            <person name="Ma J."/>
        </authorList>
    </citation>
    <scope>NUCLEOTIDE SEQUENCE [LARGE SCALE GENOMIC DNA]</scope>
    <source>
        <strain evidence="4">CGMCC 1.12479</strain>
    </source>
</reference>
<dbReference type="CDD" id="cd05233">
    <property type="entry name" value="SDR_c"/>
    <property type="match status" value="1"/>
</dbReference>
<proteinExistence type="inferred from homology"/>
<dbReference type="InterPro" id="IPR002347">
    <property type="entry name" value="SDR_fam"/>
</dbReference>
<dbReference type="EMBL" id="BMFD01000005">
    <property type="protein sequence ID" value="GGC39680.1"/>
    <property type="molecule type" value="Genomic_DNA"/>
</dbReference>
<dbReference type="Gene3D" id="3.40.50.720">
    <property type="entry name" value="NAD(P)-binding Rossmann-like Domain"/>
    <property type="match status" value="1"/>
</dbReference>
<dbReference type="NCBIfam" id="NF005559">
    <property type="entry name" value="PRK07231.1"/>
    <property type="match status" value="1"/>
</dbReference>
<dbReference type="RefSeq" id="WP_188441968.1">
    <property type="nucleotide sequence ID" value="NZ_BMFD01000005.1"/>
</dbReference>
<protein>
    <submittedName>
        <fullName evidence="3">Short chain dehydrogenase</fullName>
    </submittedName>
</protein>
<comment type="similarity">
    <text evidence="1">Belongs to the short-chain dehydrogenases/reductases (SDR) family.</text>
</comment>
<accession>A0ABQ1MFJ3</accession>
<dbReference type="PANTHER" id="PTHR24321:SF8">
    <property type="entry name" value="ESTRADIOL 17-BETA-DEHYDROGENASE 8-RELATED"/>
    <property type="match status" value="1"/>
</dbReference>
<evidence type="ECO:0000313" key="4">
    <source>
        <dbReference type="Proteomes" id="UP000635885"/>
    </source>
</evidence>
<gene>
    <name evidence="3" type="ORF">GCM10010993_18040</name>
</gene>
<keyword evidence="4" id="KW-1185">Reference proteome</keyword>
<dbReference type="SUPFAM" id="SSF51735">
    <property type="entry name" value="NAD(P)-binding Rossmann-fold domains"/>
    <property type="match status" value="1"/>
</dbReference>
<evidence type="ECO:0000256" key="2">
    <source>
        <dbReference type="ARBA" id="ARBA00023002"/>
    </source>
</evidence>
<evidence type="ECO:0000313" key="3">
    <source>
        <dbReference type="EMBL" id="GGC39680.1"/>
    </source>
</evidence>
<dbReference type="PRINTS" id="PR00081">
    <property type="entry name" value="GDHRDH"/>
</dbReference>
<comment type="caution">
    <text evidence="3">The sequence shown here is derived from an EMBL/GenBank/DDBJ whole genome shotgun (WGS) entry which is preliminary data.</text>
</comment>
<dbReference type="Pfam" id="PF13561">
    <property type="entry name" value="adh_short_C2"/>
    <property type="match status" value="1"/>
</dbReference>
<evidence type="ECO:0000256" key="1">
    <source>
        <dbReference type="ARBA" id="ARBA00006484"/>
    </source>
</evidence>
<name>A0ABQ1MFJ3_9BACT</name>